<reference evidence="1 2" key="1">
    <citation type="submission" date="2018-09" db="EMBL/GenBank/DDBJ databases">
        <title>Metagenome Assembled Genomes from an Advanced Water Purification Facility.</title>
        <authorList>
            <person name="Stamps B.W."/>
            <person name="Spear J.R."/>
        </authorList>
    </citation>
    <scope>NUCLEOTIDE SEQUENCE [LARGE SCALE GENOMIC DNA]</scope>
    <source>
        <strain evidence="1">Bin_27_1</strain>
    </source>
</reference>
<dbReference type="Proteomes" id="UP000321192">
    <property type="component" value="Unassembled WGS sequence"/>
</dbReference>
<proteinExistence type="predicted"/>
<organism evidence="1 2">
    <name type="scientific">Thauera aminoaromatica</name>
    <dbReference type="NCBI Taxonomy" id="164330"/>
    <lineage>
        <taxon>Bacteria</taxon>
        <taxon>Pseudomonadati</taxon>
        <taxon>Pseudomonadota</taxon>
        <taxon>Betaproteobacteria</taxon>
        <taxon>Rhodocyclales</taxon>
        <taxon>Zoogloeaceae</taxon>
        <taxon>Thauera</taxon>
    </lineage>
</organism>
<dbReference type="EMBL" id="SSFD01000094">
    <property type="protein sequence ID" value="TXH87054.1"/>
    <property type="molecule type" value="Genomic_DNA"/>
</dbReference>
<sequence length="71" mass="7830">MSKVKVVVRLEESQRHRIDKVASALTSRGMEVEARMPILGHIAGVCDESQLDALKDVPGVASVRRERAFTV</sequence>
<accession>A0A5C7ST65</accession>
<name>A0A5C7ST65_THASP</name>
<protein>
    <submittedName>
        <fullName evidence="1">Ketohydroxyglutarate aldolase</fullName>
    </submittedName>
</protein>
<gene>
    <name evidence="1" type="ORF">E6Q80_06720</name>
</gene>
<evidence type="ECO:0000313" key="1">
    <source>
        <dbReference type="EMBL" id="TXH87054.1"/>
    </source>
</evidence>
<evidence type="ECO:0000313" key="2">
    <source>
        <dbReference type="Proteomes" id="UP000321192"/>
    </source>
</evidence>
<comment type="caution">
    <text evidence="1">The sequence shown here is derived from an EMBL/GenBank/DDBJ whole genome shotgun (WGS) entry which is preliminary data.</text>
</comment>
<dbReference type="RefSeq" id="WP_276657784.1">
    <property type="nucleotide sequence ID" value="NZ_SSFD01000094.1"/>
</dbReference>
<dbReference type="AlphaFoldDB" id="A0A5C7ST65"/>